<name>A0AAW0GE01_9APHY</name>
<keyword evidence="3" id="KW-1185">Reference proteome</keyword>
<sequence length="100" mass="11177">MWRGREKVKWMETGKGKGQHQTLHPPTAQMAMAIALAPIVRRIPRPISKISIRARSLFDATPPPSREYIDPPPPSVPPLVPPRPFIPPSLLPLRLATYST</sequence>
<evidence type="ECO:0000313" key="2">
    <source>
        <dbReference type="EMBL" id="KAK7688248.1"/>
    </source>
</evidence>
<proteinExistence type="predicted"/>
<dbReference type="Proteomes" id="UP001385951">
    <property type="component" value="Unassembled WGS sequence"/>
</dbReference>
<feature type="compositionally biased region" description="Basic and acidic residues" evidence="1">
    <location>
        <begin position="1"/>
        <end position="15"/>
    </location>
</feature>
<feature type="region of interest" description="Disordered" evidence="1">
    <location>
        <begin position="60"/>
        <end position="81"/>
    </location>
</feature>
<dbReference type="EMBL" id="JASBNA010000011">
    <property type="protein sequence ID" value="KAK7688248.1"/>
    <property type="molecule type" value="Genomic_DNA"/>
</dbReference>
<gene>
    <name evidence="2" type="ORF">QCA50_008618</name>
</gene>
<feature type="region of interest" description="Disordered" evidence="1">
    <location>
        <begin position="1"/>
        <end position="23"/>
    </location>
</feature>
<protein>
    <submittedName>
        <fullName evidence="2">Uncharacterized protein</fullName>
    </submittedName>
</protein>
<reference evidence="2 3" key="1">
    <citation type="submission" date="2022-09" db="EMBL/GenBank/DDBJ databases">
        <authorList>
            <person name="Palmer J.M."/>
        </authorList>
    </citation>
    <scope>NUCLEOTIDE SEQUENCE [LARGE SCALE GENOMIC DNA]</scope>
    <source>
        <strain evidence="2 3">DSM 7382</strain>
    </source>
</reference>
<organism evidence="2 3">
    <name type="scientific">Cerrena zonata</name>
    <dbReference type="NCBI Taxonomy" id="2478898"/>
    <lineage>
        <taxon>Eukaryota</taxon>
        <taxon>Fungi</taxon>
        <taxon>Dikarya</taxon>
        <taxon>Basidiomycota</taxon>
        <taxon>Agaricomycotina</taxon>
        <taxon>Agaricomycetes</taxon>
        <taxon>Polyporales</taxon>
        <taxon>Cerrenaceae</taxon>
        <taxon>Cerrena</taxon>
    </lineage>
</organism>
<dbReference type="AlphaFoldDB" id="A0AAW0GE01"/>
<comment type="caution">
    <text evidence="2">The sequence shown here is derived from an EMBL/GenBank/DDBJ whole genome shotgun (WGS) entry which is preliminary data.</text>
</comment>
<accession>A0AAW0GE01</accession>
<feature type="compositionally biased region" description="Pro residues" evidence="1">
    <location>
        <begin position="61"/>
        <end position="81"/>
    </location>
</feature>
<evidence type="ECO:0000313" key="3">
    <source>
        <dbReference type="Proteomes" id="UP001385951"/>
    </source>
</evidence>
<evidence type="ECO:0000256" key="1">
    <source>
        <dbReference type="SAM" id="MobiDB-lite"/>
    </source>
</evidence>